<dbReference type="PANTHER" id="PTHR39398">
    <property type="entry name" value="YALI0F14311P"/>
    <property type="match status" value="1"/>
</dbReference>
<evidence type="ECO:0000313" key="3">
    <source>
        <dbReference type="Proteomes" id="UP000001294"/>
    </source>
</evidence>
<dbReference type="PANTHER" id="PTHR39398:SF1">
    <property type="entry name" value="CSN8_PSMD8_EIF3K DOMAIN-CONTAINING PROTEIN"/>
    <property type="match status" value="1"/>
</dbReference>
<organism evidence="2 3">
    <name type="scientific">Talaromyces marneffei (strain ATCC 18224 / CBS 334.59 / QM 7333)</name>
    <name type="common">Penicillium marneffei</name>
    <dbReference type="NCBI Taxonomy" id="441960"/>
    <lineage>
        <taxon>Eukaryota</taxon>
        <taxon>Fungi</taxon>
        <taxon>Dikarya</taxon>
        <taxon>Ascomycota</taxon>
        <taxon>Pezizomycotina</taxon>
        <taxon>Eurotiomycetes</taxon>
        <taxon>Eurotiomycetidae</taxon>
        <taxon>Eurotiales</taxon>
        <taxon>Trichocomaceae</taxon>
        <taxon>Talaromyces</taxon>
        <taxon>Talaromyces sect. Talaromyces</taxon>
    </lineage>
</organism>
<dbReference type="STRING" id="441960.B6Q3X5"/>
<sequence>MSYRGLNPPPFRRQDNGTNIRNNTTGSRLRPVSDPLEAVGFPSKGDKTLLDHKAQRTYYDTIVDRYMRFCSSHSHDLEAAWASLPASASADATKNPPSNLPALPIGKPSAKPAPRDDSAEDLIAKTESLSLSGKQTAEKQRPPAAELSTLLMSLRKLREGILATSSTTPVAFQQQIHIFSIRFSILARHPPSYFSSLRYLLDNLHTNSHPLSVHDLTDFTSYLILDYACRQNSLAPAYTLLVQAREKHGFKSPVVDQVLNALTHDNWISFWRIQKEVDGYVRAIMGWATDHMTKQALKAAGRTYLSVNANWLLRTSTGEQGWTWQRLADKEKLGWQLEGDSVIIRKPRAKT</sequence>
<evidence type="ECO:0000313" key="2">
    <source>
        <dbReference type="EMBL" id="EEA27168.1"/>
    </source>
</evidence>
<feature type="region of interest" description="Disordered" evidence="1">
    <location>
        <begin position="1"/>
        <end position="46"/>
    </location>
</feature>
<reference evidence="3" key="1">
    <citation type="journal article" date="2015" name="Genome Announc.">
        <title>Genome sequence of the AIDS-associated pathogen Penicillium marneffei (ATCC18224) and its near taxonomic relative Talaromyces stipitatus (ATCC10500).</title>
        <authorList>
            <person name="Nierman W.C."/>
            <person name="Fedorova-Abrams N.D."/>
            <person name="Andrianopoulos A."/>
        </authorList>
    </citation>
    <scope>NUCLEOTIDE SEQUENCE [LARGE SCALE GENOMIC DNA]</scope>
    <source>
        <strain evidence="3">ATCC 18224 / CBS 334.59 / QM 7333</strain>
    </source>
</reference>
<dbReference type="AlphaFoldDB" id="B6Q3X5"/>
<dbReference type="HOGENOM" id="CLU_055649_0_0_1"/>
<evidence type="ECO:0008006" key="4">
    <source>
        <dbReference type="Google" id="ProtNLM"/>
    </source>
</evidence>
<proteinExistence type="predicted"/>
<name>B6Q3X5_TALMQ</name>
<dbReference type="PhylomeDB" id="B6Q3X5"/>
<dbReference type="Proteomes" id="UP000001294">
    <property type="component" value="Unassembled WGS sequence"/>
</dbReference>
<protein>
    <recommendedName>
        <fullName evidence="4">SAC3/GANP domain protein</fullName>
    </recommendedName>
</protein>
<dbReference type="OrthoDB" id="2100128at2759"/>
<feature type="compositionally biased region" description="Polar residues" evidence="1">
    <location>
        <begin position="16"/>
        <end position="27"/>
    </location>
</feature>
<feature type="region of interest" description="Disordered" evidence="1">
    <location>
        <begin position="89"/>
        <end position="118"/>
    </location>
</feature>
<accession>B6Q3X5</accession>
<evidence type="ECO:0000256" key="1">
    <source>
        <dbReference type="SAM" id="MobiDB-lite"/>
    </source>
</evidence>
<dbReference type="EMBL" id="DS995899">
    <property type="protein sequence ID" value="EEA27168.1"/>
    <property type="molecule type" value="Genomic_DNA"/>
</dbReference>
<keyword evidence="3" id="KW-1185">Reference proteome</keyword>
<dbReference type="VEuPathDB" id="FungiDB:PMAA_020590"/>
<gene>
    <name evidence="2" type="ORF">PMAA_020590</name>
</gene>